<feature type="region of interest" description="Disordered" evidence="1">
    <location>
        <begin position="404"/>
        <end position="424"/>
    </location>
</feature>
<keyword evidence="4" id="KW-1185">Reference proteome</keyword>
<dbReference type="KEGG" id="vg:55613034"/>
<evidence type="ECO:0000313" key="3">
    <source>
        <dbReference type="EMBL" id="AZS12611.1"/>
    </source>
</evidence>
<dbReference type="RefSeq" id="YP_009842773.1">
    <property type="nucleotide sequence ID" value="NC_048743.1"/>
</dbReference>
<evidence type="ECO:0000259" key="2">
    <source>
        <dbReference type="Pfam" id="PF12705"/>
    </source>
</evidence>
<feature type="compositionally biased region" description="Basic and acidic residues" evidence="1">
    <location>
        <begin position="404"/>
        <end position="416"/>
    </location>
</feature>
<organism evidence="3 4">
    <name type="scientific">Mycobacterium phage DrLupo</name>
    <dbReference type="NCBI Taxonomy" id="2499037"/>
    <lineage>
        <taxon>Viruses</taxon>
        <taxon>Duplodnaviria</taxon>
        <taxon>Heunggongvirae</taxon>
        <taxon>Uroviricota</taxon>
        <taxon>Caudoviricetes</taxon>
        <taxon>Barnyardvirus</taxon>
        <taxon>Barnyardvirus drlupo</taxon>
    </lineage>
</organism>
<accession>A0A3S9UQP9</accession>
<feature type="region of interest" description="Disordered" evidence="1">
    <location>
        <begin position="246"/>
        <end position="266"/>
    </location>
</feature>
<name>A0A3S9UQP9_9CAUD</name>
<keyword evidence="3" id="KW-0540">Nuclease</keyword>
<proteinExistence type="predicted"/>
<reference evidence="3 4" key="1">
    <citation type="submission" date="2018-12" db="EMBL/GenBank/DDBJ databases">
        <authorList>
            <person name="Almail A."/>
            <person name="Dorhout K.E."/>
            <person name="Johnson J."/>
            <person name="Jorgensen H.J."/>
            <person name="Tolsma S."/>
            <person name="Garlena R.A."/>
            <person name="Russell D.A."/>
            <person name="Pope W.H."/>
            <person name="Jacobs-Sera D."/>
            <person name="Hatfull G.F."/>
        </authorList>
    </citation>
    <scope>NUCLEOTIDE SEQUENCE [LARGE SCALE GENOMIC DNA]</scope>
</reference>
<dbReference type="Proteomes" id="UP000288363">
    <property type="component" value="Segment"/>
</dbReference>
<keyword evidence="3" id="KW-0378">Hydrolase</keyword>
<gene>
    <name evidence="3" type="primary">75</name>
    <name evidence="3" type="ORF">SEA_DRLUPO_75</name>
</gene>
<sequence>MTDLIPLPLLRNSERKDFKTCQAKWNWAWNFGLKLKIPTQSAAWFGTGWHLVWAEYYTPPPGKDGFTRSEKDPHETWAEYCKGEYASISSGPYWDEVAEKEWHDAETLGHIMIDNYLEEYGNPADPHWEVLMPEQRFRARIPLNARQQAMPLSRRIALGLDGKHFITDLRGTFDMPVRDHSFDPPRVVVVDHKTTNKKENVRWLTKDDQSGTYITIGTQFLRRNGLILPSESVWGAIWSYARKGKKPDDEILDSQGRKRNKPEKKHYAEQLDGMTIAGAFYSAETLMGMPITSKVESKMTLEKLAQIAGVRVLGEVSKQQPSPLFWREPVERGRNNRMRQLERIADDAEQMAAIRNELAPVTKNPGEHCNWCQFSDLCDLDENGDETDEYIKAVYDVVDPYADHREGARNSKETVQAKKATGVQ</sequence>
<dbReference type="GO" id="GO:0004527">
    <property type="term" value="F:exonuclease activity"/>
    <property type="evidence" value="ECO:0007669"/>
    <property type="project" value="UniProtKB-KW"/>
</dbReference>
<dbReference type="Pfam" id="PF12705">
    <property type="entry name" value="PDDEXK_1"/>
    <property type="match status" value="1"/>
</dbReference>
<feature type="domain" description="PD-(D/E)XK endonuclease-like" evidence="2">
    <location>
        <begin position="16"/>
        <end position="379"/>
    </location>
</feature>
<keyword evidence="3" id="KW-0269">Exonuclease</keyword>
<dbReference type="EMBL" id="MK279909">
    <property type="protein sequence ID" value="AZS12611.1"/>
    <property type="molecule type" value="Genomic_DNA"/>
</dbReference>
<dbReference type="InterPro" id="IPR038726">
    <property type="entry name" value="PDDEXK_AddAB-type"/>
</dbReference>
<evidence type="ECO:0000256" key="1">
    <source>
        <dbReference type="SAM" id="MobiDB-lite"/>
    </source>
</evidence>
<protein>
    <submittedName>
        <fullName evidence="3">Exonuclease</fullName>
    </submittedName>
</protein>
<dbReference type="GeneID" id="55613034"/>
<evidence type="ECO:0000313" key="4">
    <source>
        <dbReference type="Proteomes" id="UP000288363"/>
    </source>
</evidence>